<feature type="transmembrane region" description="Helical" evidence="2">
    <location>
        <begin position="1193"/>
        <end position="1215"/>
    </location>
</feature>
<dbReference type="Gene3D" id="2.10.220.10">
    <property type="entry name" value="Hormone Receptor, Insulin-like Growth Factor Receptor 1, Chain A, domain 2"/>
    <property type="match status" value="2"/>
</dbReference>
<keyword evidence="2" id="KW-0472">Membrane</keyword>
<accession>A0A078AAU6</accession>
<feature type="compositionally biased region" description="Polar residues" evidence="1">
    <location>
        <begin position="2359"/>
        <end position="2381"/>
    </location>
</feature>
<evidence type="ECO:0000256" key="3">
    <source>
        <dbReference type="SAM" id="SignalP"/>
    </source>
</evidence>
<keyword evidence="3" id="KW-0732">Signal</keyword>
<evidence type="ECO:0000256" key="2">
    <source>
        <dbReference type="SAM" id="Phobius"/>
    </source>
</evidence>
<feature type="compositionally biased region" description="Acidic residues" evidence="1">
    <location>
        <begin position="1675"/>
        <end position="1686"/>
    </location>
</feature>
<keyword evidence="2" id="KW-1133">Transmembrane helix</keyword>
<proteinExistence type="predicted"/>
<dbReference type="Proteomes" id="UP000039865">
    <property type="component" value="Unassembled WGS sequence"/>
</dbReference>
<feature type="transmembrane region" description="Helical" evidence="2">
    <location>
        <begin position="1227"/>
        <end position="1246"/>
    </location>
</feature>
<feature type="region of interest" description="Disordered" evidence="1">
    <location>
        <begin position="1612"/>
        <end position="1632"/>
    </location>
</feature>
<feature type="region of interest" description="Disordered" evidence="1">
    <location>
        <begin position="1650"/>
        <end position="1686"/>
    </location>
</feature>
<dbReference type="InParanoid" id="A0A078AAU6"/>
<feature type="compositionally biased region" description="Low complexity" evidence="1">
    <location>
        <begin position="1749"/>
        <end position="1768"/>
    </location>
</feature>
<dbReference type="SUPFAM" id="SSF57184">
    <property type="entry name" value="Growth factor receptor domain"/>
    <property type="match status" value="2"/>
</dbReference>
<evidence type="ECO:0000313" key="4">
    <source>
        <dbReference type="EMBL" id="CDW78732.1"/>
    </source>
</evidence>
<feature type="region of interest" description="Disordered" evidence="1">
    <location>
        <begin position="2290"/>
        <end position="2336"/>
    </location>
</feature>
<feature type="compositionally biased region" description="Acidic residues" evidence="1">
    <location>
        <begin position="1701"/>
        <end position="1710"/>
    </location>
</feature>
<sequence>MISILKTTYFLLFILALTFRILAQVTSCQITSSTEAKIVFSTSSQAASIEGTISNFINPDSVRTISNIELYLYSGTTNTIKASTQSASLSNFQSAVLSASISSSSAVVGATNTQLIVSLTPSTVLKASGGVVITIPQYYTNAGSSYMIASSSPTCSGLIGATAINIVSCSFTGSSLQISVIYTITAGTDSTSNMRLTISSFRNPITTQTKSGFSVMTQDSNGYLIETISSISLSGITTPASFQSSLLSLVDSSLVQTYTGIQFRFSLAVPLEQGCYMKLIFPSDFTIDDKLTLVTGSGFFRTSSTSNIVTMIQNDPATRTIVIPACNFQYGPDQAGILTFNQIKNPNFIAAQSLFTYGSISNILVTAVDSIAIQTSTAYQISFTPDHALPATTSLIVIQFPSLITLTSSGCTIRTKSSRFDSSSIACSITGQIVTITSPFATRYSGGTQLQLSIDSGINPQSERDAGTFQIFTYVRISSVNYIVDQGVSAANQIVPVGGQIFKAADIIVTSPVTYLSDQVYQFAVTMQHKLPQDGYLNFTIPKELSISSSSMVTNNCIRVDTSKNMNCQVVNSSQIQIHIDSRAFSDGIAIGSVFTFSVAGLKNPRSTATTGLFYFSSYDADMKRIDSSTQYDYFTATMTSLSAITSITIDKNNNTNNALSNYTFNVIPNTPILANDFMEIGFPSEVSLPDVSNLQCSIDDSKPNGLEKVQCSKKNQNTLFIQFSEVSSISAGQSFSFTVQNVRNPISTQPSSAFFDIKIGTTIGAYDISKYTKTDLTVVTDTSSNINNRKLSQSNKNPSEFANFTITFTTTNPIPSNAAILINAPSIIGLSQNSYYCYAALTQVFLGVCIIDRNLIKVEGAFTKYTNYIGEVSIIFLATNPGDNSNLQSIILRIYTDNTYAYRINKIESGLMPTLECNYPCRRCDQNNPDYCTDCFNDTAFPQFIQKATDAQQTCVYKCSDGYTSNGSKSPKTCQKCDSKCNTCYQQNKDGDINKCLTCSSLYPYFYTPKITCQEKCFDGQFTCKTQECCECSTPCRTCLSSTLCKTCYQDSTKPLLWIDKCVSECPSGFTKLGFDCLRCTSPCATCMPGSQTSCITCDGKNGYQLLFGRQCLQQCPLGTTPQYSNITQSRCVGCQSGCEVCDKDDNSICLKCEVGLALHENQCLTECPFNYIKSKDGTACELRTYLLNASLIYFPFAGAAVLVIIICIVGFFVSKNKSLILSNCAALLGFIEWGCLLYQIYYAYTYEINYTIISLASFGILCGLYLLNLAFVIFYCARIMYSDIGFNYWRQNYFCTTLFMLFFSLCINFKLFRFLYSRFFGMERFSAKIDDKASFTRKVQIFSIISIFTFTLPLCALDAIILLYLSWGSQLYITCAESGCISFIGALLMIFDNCCMCSRLSYHEELQEQKAKRKARLLYSQLDQSKVKDQLLMAGAPGYDEESKIQILDREEALKEIISQVKNNRELLINNQFDALLTQNSMNSEARIESRFIRRVNSMQNILVVFPDELIGEDDRRTVSYDGYKAGESRVRNPQTINDQSFISLDKTTMLNNKKQNQAKDAKNQKFVELLQQEYKFDNVYADAVDPPPPPPPPVIIPEKPETHDFEIQTDKVSMKSRKSSSKGVSRQNSIRAADNILAENSIESLHDDLSSKRRKKKKQRGKNKNQYYTQINEEDQEDNFSLEDDADTQREFLKTAQEIDEEEEDSETEKKNLKIQKKDSRKSAARKSSKMAKSLEKVMSDKSMRSRSSAAQSQKKSISQQQQQQLMSYQSEKQIQSQIQKLEVLQNQYETEYFNQRTFNINDIIGEFVRNWKGGILNKREQVLENNLRDMKGRVVNRRGYLIDENIGCILNKNNLNLMFKIEEIDEDGDIPMPYKFERYNFNPHEIMGNFDYDTKNNLKPIILKNKQGQLVDKHLRQVNPSGFLVDENENIIDNFGKIKFIRQQLSDIGDLPMLFNFKGKQFDIRSVIGVFNRDAMTKQIILNPDMYEPNTLVDKLGRKVNPNGYLVDKIGNIINQDGKIVFFKSQLMFNEPPKLFPFMKFKIEWLIGNLDFDGQRLPMFTTSQVQENLYTGKAIFYDNDGKLVNRLGFLVDEEGNILDKKGNVFIRKDLLVLDENKKANQLPKLFRMGVLYSGHKSQQQVVDNVFEQNLLNEMNQDLLFKDEEQVLIQEQLEMLQQSQNLQNIAALDNHQQLDRQLQLDDLVQKDIVNINIDKNMNKSTVQILDFQQQAYPNQQLQQIQLQQISNNTNINFNQPQPYQLNQYPQQMANNFNMDTHDIASQNNYLDQEEGMSDPEPLMDKIKNIPNQGESSKHKKRKQSALPARPKQVRQGEKVLNAYSIQRPISSYLPQKYQNRAKSQLKQRTDQRQTMQQLQDSEYNTRDQQTRLMSSKSNMNMTANIHSSSGIFKQNAISALGFTDDFSGQNNFQVKKNQYMVSNHDPSDDQSYNNFLEGDVDQMSQSNNFNFTHNDDRLQRKIHQRRIKQNESQVDKIYADEVNKYIDQSEDEDDDAIFNENFNIGQKYRDEQNRSNSRKRHQRSNLKMYEQDMRSDSRGSNDSQLSRRGPTHLQRSKQQLKRMDSKLKHLEQIYLHKPELSTKNVTAKSKLFGDTSSKKISRHGGMALGGTSKLRALQDQYYDSQVQSRDVSPLSQGRSQIQQYGRRR</sequence>
<keyword evidence="5" id="KW-1185">Reference proteome</keyword>
<organism evidence="4 5">
    <name type="scientific">Stylonychia lemnae</name>
    <name type="common">Ciliate</name>
    <dbReference type="NCBI Taxonomy" id="5949"/>
    <lineage>
        <taxon>Eukaryota</taxon>
        <taxon>Sar</taxon>
        <taxon>Alveolata</taxon>
        <taxon>Ciliophora</taxon>
        <taxon>Intramacronucleata</taxon>
        <taxon>Spirotrichea</taxon>
        <taxon>Stichotrichia</taxon>
        <taxon>Sporadotrichida</taxon>
        <taxon>Oxytrichidae</taxon>
        <taxon>Stylonychinae</taxon>
        <taxon>Stylonychia</taxon>
    </lineage>
</organism>
<dbReference type="InterPro" id="IPR009030">
    <property type="entry name" value="Growth_fac_rcpt_cys_sf"/>
</dbReference>
<feature type="transmembrane region" description="Helical" evidence="2">
    <location>
        <begin position="1295"/>
        <end position="1318"/>
    </location>
</feature>
<feature type="transmembrane region" description="Helical" evidence="2">
    <location>
        <begin position="1343"/>
        <end position="1366"/>
    </location>
</feature>
<feature type="region of interest" description="Disordered" evidence="1">
    <location>
        <begin position="1700"/>
        <end position="1768"/>
    </location>
</feature>
<feature type="compositionally biased region" description="Basic and acidic residues" evidence="1">
    <location>
        <begin position="1736"/>
        <end position="1747"/>
    </location>
</feature>
<feature type="signal peptide" evidence="3">
    <location>
        <begin position="1"/>
        <end position="23"/>
    </location>
</feature>
<evidence type="ECO:0000313" key="5">
    <source>
        <dbReference type="Proteomes" id="UP000039865"/>
    </source>
</evidence>
<evidence type="ECO:0000256" key="1">
    <source>
        <dbReference type="SAM" id="MobiDB-lite"/>
    </source>
</evidence>
<dbReference type="InterPro" id="IPR006212">
    <property type="entry name" value="Furin_repeat"/>
</dbReference>
<feature type="compositionally biased region" description="Basic and acidic residues" evidence="1">
    <location>
        <begin position="2548"/>
        <end position="2558"/>
    </location>
</feature>
<feature type="region of interest" description="Disordered" evidence="1">
    <location>
        <begin position="2643"/>
        <end position="2667"/>
    </location>
</feature>
<dbReference type="CDD" id="cd00064">
    <property type="entry name" value="FU"/>
    <property type="match status" value="4"/>
</dbReference>
<dbReference type="EMBL" id="CCKQ01007374">
    <property type="protein sequence ID" value="CDW78732.1"/>
    <property type="molecule type" value="Genomic_DNA"/>
</dbReference>
<feature type="region of interest" description="Disordered" evidence="1">
    <location>
        <begin position="2359"/>
        <end position="2386"/>
    </location>
</feature>
<gene>
    <name evidence="4" type="primary">Contig9914.g10607</name>
    <name evidence="4" type="ORF">STYLEM_7716</name>
</gene>
<feature type="compositionally biased region" description="Basic residues" evidence="1">
    <location>
        <begin position="1655"/>
        <end position="1666"/>
    </location>
</feature>
<feature type="compositionally biased region" description="Basic and acidic residues" evidence="1">
    <location>
        <begin position="1711"/>
        <end position="1725"/>
    </location>
</feature>
<name>A0A078AAU6_STYLE</name>
<keyword evidence="2" id="KW-0812">Transmembrane</keyword>
<dbReference type="OMA" id="CEQINIL"/>
<feature type="chain" id="PRO_5001729300" evidence="3">
    <location>
        <begin position="24"/>
        <end position="2667"/>
    </location>
</feature>
<feature type="transmembrane region" description="Helical" evidence="2">
    <location>
        <begin position="1373"/>
        <end position="1393"/>
    </location>
</feature>
<feature type="region of interest" description="Disordered" evidence="1">
    <location>
        <begin position="2522"/>
        <end position="2582"/>
    </location>
</feature>
<reference evidence="4 5" key="1">
    <citation type="submission" date="2014-06" db="EMBL/GenBank/DDBJ databases">
        <authorList>
            <person name="Swart Estienne"/>
        </authorList>
    </citation>
    <scope>NUCLEOTIDE SEQUENCE [LARGE SCALE GENOMIC DNA]</scope>
    <source>
        <strain evidence="4 5">130c</strain>
    </source>
</reference>
<feature type="transmembrane region" description="Helical" evidence="2">
    <location>
        <begin position="1252"/>
        <end position="1283"/>
    </location>
</feature>
<dbReference type="OrthoDB" id="307869at2759"/>
<protein>
    <submittedName>
        <fullName evidence="4">Uncharacterized protein</fullName>
    </submittedName>
</protein>
<dbReference type="SMART" id="SM00261">
    <property type="entry name" value="FU"/>
    <property type="match status" value="5"/>
</dbReference>